<evidence type="ECO:0000256" key="9">
    <source>
        <dbReference type="ARBA" id="ARBA00023136"/>
    </source>
</evidence>
<evidence type="ECO:0000313" key="13">
    <source>
        <dbReference type="EMBL" id="RFM23217.1"/>
    </source>
</evidence>
<keyword evidence="6" id="KW-0762">Sugar transport</keyword>
<feature type="transmembrane region" description="Helical" evidence="11">
    <location>
        <begin position="12"/>
        <end position="33"/>
    </location>
</feature>
<keyword evidence="5" id="KW-1003">Cell membrane</keyword>
<evidence type="ECO:0000256" key="7">
    <source>
        <dbReference type="ARBA" id="ARBA00022692"/>
    </source>
</evidence>
<evidence type="ECO:0000256" key="11">
    <source>
        <dbReference type="RuleBase" id="RU363032"/>
    </source>
</evidence>
<evidence type="ECO:0000313" key="14">
    <source>
        <dbReference type="Proteomes" id="UP000266389"/>
    </source>
</evidence>
<keyword evidence="4 11" id="KW-0813">Transport</keyword>
<feature type="domain" description="ABC transmembrane type-1" evidence="12">
    <location>
        <begin position="76"/>
        <end position="267"/>
    </location>
</feature>
<proteinExistence type="inferred from homology"/>
<feature type="transmembrane region" description="Helical" evidence="11">
    <location>
        <begin position="247"/>
        <end position="272"/>
    </location>
</feature>
<gene>
    <name evidence="13" type="ORF">D0433_12085</name>
</gene>
<comment type="caution">
    <text evidence="13">The sequence shown here is derived from an EMBL/GenBank/DDBJ whole genome shotgun (WGS) entry which is preliminary data.</text>
</comment>
<comment type="function">
    <text evidence="1">Part of the ABC transporter complex MalEFGK involved in maltose/maltodextrin import. Probably responsible for the translocation of the substrate across the membrane.</text>
</comment>
<dbReference type="Pfam" id="PF00528">
    <property type="entry name" value="BPD_transp_1"/>
    <property type="match status" value="1"/>
</dbReference>
<organism evidence="13 14">
    <name type="scientific">Candidatus Thermochlorobacter aerophilus</name>
    <dbReference type="NCBI Taxonomy" id="1868324"/>
    <lineage>
        <taxon>Bacteria</taxon>
        <taxon>Pseudomonadati</taxon>
        <taxon>Chlorobiota</taxon>
        <taxon>Chlorobiia</taxon>
        <taxon>Chlorobiales</taxon>
        <taxon>Candidatus Thermochlorobacteriaceae</taxon>
        <taxon>Candidatus Thermochlorobacter</taxon>
    </lineage>
</organism>
<name>A0A395LXA4_9BACT</name>
<dbReference type="SUPFAM" id="SSF161098">
    <property type="entry name" value="MetI-like"/>
    <property type="match status" value="1"/>
</dbReference>
<dbReference type="Gene3D" id="1.10.3720.10">
    <property type="entry name" value="MetI-like"/>
    <property type="match status" value="1"/>
</dbReference>
<evidence type="ECO:0000256" key="8">
    <source>
        <dbReference type="ARBA" id="ARBA00022989"/>
    </source>
</evidence>
<evidence type="ECO:0000256" key="6">
    <source>
        <dbReference type="ARBA" id="ARBA00022597"/>
    </source>
</evidence>
<comment type="subcellular location">
    <subcellularLocation>
        <location evidence="2 11">Cell membrane</location>
        <topology evidence="2 11">Multi-pass membrane protein</topology>
    </subcellularLocation>
</comment>
<feature type="transmembrane region" description="Helical" evidence="11">
    <location>
        <begin position="113"/>
        <end position="136"/>
    </location>
</feature>
<keyword evidence="7 11" id="KW-0812">Transmembrane</keyword>
<evidence type="ECO:0000259" key="12">
    <source>
        <dbReference type="PROSITE" id="PS50928"/>
    </source>
</evidence>
<evidence type="ECO:0000256" key="2">
    <source>
        <dbReference type="ARBA" id="ARBA00004651"/>
    </source>
</evidence>
<evidence type="ECO:0000256" key="5">
    <source>
        <dbReference type="ARBA" id="ARBA00022475"/>
    </source>
</evidence>
<dbReference type="AlphaFoldDB" id="A0A395LXA4"/>
<dbReference type="Proteomes" id="UP000266389">
    <property type="component" value="Unassembled WGS sequence"/>
</dbReference>
<protein>
    <recommendedName>
        <fullName evidence="10">Maltose/maltodextrin transport system permease protein MalG</fullName>
    </recommendedName>
</protein>
<dbReference type="CDD" id="cd06261">
    <property type="entry name" value="TM_PBP2"/>
    <property type="match status" value="1"/>
</dbReference>
<evidence type="ECO:0000256" key="1">
    <source>
        <dbReference type="ARBA" id="ARBA00002264"/>
    </source>
</evidence>
<dbReference type="GO" id="GO:0015423">
    <property type="term" value="F:ABC-type maltose transporter activity"/>
    <property type="evidence" value="ECO:0007669"/>
    <property type="project" value="TreeGrafter"/>
</dbReference>
<keyword evidence="9 11" id="KW-0472">Membrane</keyword>
<dbReference type="GO" id="GO:0005886">
    <property type="term" value="C:plasma membrane"/>
    <property type="evidence" value="ECO:0007669"/>
    <property type="project" value="UniProtKB-SubCell"/>
</dbReference>
<dbReference type="PANTHER" id="PTHR32243:SF50">
    <property type="entry name" value="MALTOSE_MALTODEXTRIN TRANSPORT SYSTEM PERMEASE PROTEIN MALG"/>
    <property type="match status" value="1"/>
</dbReference>
<feature type="transmembrane region" description="Helical" evidence="11">
    <location>
        <begin position="75"/>
        <end position="101"/>
    </location>
</feature>
<evidence type="ECO:0000256" key="3">
    <source>
        <dbReference type="ARBA" id="ARBA00009047"/>
    </source>
</evidence>
<keyword evidence="8 11" id="KW-1133">Transmembrane helix</keyword>
<feature type="transmembrane region" description="Helical" evidence="11">
    <location>
        <begin position="148"/>
        <end position="167"/>
    </location>
</feature>
<evidence type="ECO:0000256" key="4">
    <source>
        <dbReference type="ARBA" id="ARBA00022448"/>
    </source>
</evidence>
<dbReference type="EMBL" id="PHFL01000068">
    <property type="protein sequence ID" value="RFM23217.1"/>
    <property type="molecule type" value="Genomic_DNA"/>
</dbReference>
<dbReference type="GO" id="GO:0042956">
    <property type="term" value="P:maltodextrin transmembrane transport"/>
    <property type="evidence" value="ECO:0007669"/>
    <property type="project" value="TreeGrafter"/>
</dbReference>
<comment type="similarity">
    <text evidence="3">Belongs to the binding-protein-dependent transport system permease family. MalFG subfamily.</text>
</comment>
<reference evidence="13 14" key="1">
    <citation type="journal article" date="2011" name="ISME J.">
        <title>Community ecology of hot spring cyanobacterial mats: predominant populations and their functional potential.</title>
        <authorList>
            <person name="Klatt C.G."/>
            <person name="Wood J.M."/>
            <person name="Rusch D.B."/>
            <person name="Bateson M.M."/>
            <person name="Hamamura N."/>
            <person name="Heidelberg J.F."/>
            <person name="Grossman A.R."/>
            <person name="Bhaya D."/>
            <person name="Cohan F.M."/>
            <person name="Kuhl M."/>
            <person name="Bryant D.A."/>
            <person name="Ward D.M."/>
        </authorList>
    </citation>
    <scope>NUCLEOTIDE SEQUENCE [LARGE SCALE GENOMIC DNA]</scope>
    <source>
        <strain evidence="13">OS</strain>
    </source>
</reference>
<dbReference type="InterPro" id="IPR035906">
    <property type="entry name" value="MetI-like_sf"/>
</dbReference>
<dbReference type="PANTHER" id="PTHR32243">
    <property type="entry name" value="MALTOSE TRANSPORT SYSTEM PERMEASE-RELATED"/>
    <property type="match status" value="1"/>
</dbReference>
<dbReference type="InterPro" id="IPR000515">
    <property type="entry name" value="MetI-like"/>
</dbReference>
<sequence>MSAKNPRDVNALQKVGIYIILILFSLFALFPILEVFKISLRPGNNLFSSNFELIPKNVTFQNYIDIFAKHPFLKWILNSVLVSLVVTIVSVGLASTAGYAFSRYKFVGRDPAMILLIATQMFPVTMLLLPLFIMLIKLGIYDSYSGLIVAYSATALPFCVWQMKGFYDTIPRSLEEAARIDGCTEIQAFWKIIFPLAQPALVITALFSFMSAWSEYLVAAVLIQDPALFTLPMGLKAFQSDLEVAWGLYSAGAIVVSIPVVILFVALSRYLVSGLTLGSVKE</sequence>
<evidence type="ECO:0000256" key="10">
    <source>
        <dbReference type="ARBA" id="ARBA00041109"/>
    </source>
</evidence>
<dbReference type="InterPro" id="IPR050901">
    <property type="entry name" value="BP-dep_ABC_trans_perm"/>
</dbReference>
<accession>A0A395LXA4</accession>
<dbReference type="PROSITE" id="PS50928">
    <property type="entry name" value="ABC_TM1"/>
    <property type="match status" value="1"/>
</dbReference>